<dbReference type="PROSITE" id="PS51371">
    <property type="entry name" value="CBS"/>
    <property type="match status" value="2"/>
</dbReference>
<evidence type="ECO:0000259" key="3">
    <source>
        <dbReference type="PROSITE" id="PS51371"/>
    </source>
</evidence>
<dbReference type="RefSeq" id="WP_189212530.1">
    <property type="nucleotide sequence ID" value="NZ_BMRB01000004.1"/>
</dbReference>
<name>A0A918GLA9_9PSEU</name>
<dbReference type="InterPro" id="IPR046342">
    <property type="entry name" value="CBS_dom_sf"/>
</dbReference>
<dbReference type="Pfam" id="PF00571">
    <property type="entry name" value="CBS"/>
    <property type="match status" value="2"/>
</dbReference>
<dbReference type="InterPro" id="IPR000644">
    <property type="entry name" value="CBS_dom"/>
</dbReference>
<keyword evidence="1 2" id="KW-0129">CBS domain</keyword>
<dbReference type="InterPro" id="IPR051257">
    <property type="entry name" value="Diverse_CBS-Domain"/>
</dbReference>
<gene>
    <name evidence="4" type="ORF">GCM10010171_44730</name>
</gene>
<reference evidence="4" key="2">
    <citation type="submission" date="2020-09" db="EMBL/GenBank/DDBJ databases">
        <authorList>
            <person name="Sun Q."/>
            <person name="Ohkuma M."/>
        </authorList>
    </citation>
    <scope>NUCLEOTIDE SEQUENCE</scope>
    <source>
        <strain evidence="4">JCM 3276</strain>
    </source>
</reference>
<dbReference type="AlphaFoldDB" id="A0A918GLA9"/>
<sequence>MRADDLMSSPAVTVTPATPAKAAIALLAAHGFTALPVVEDGDRLVGLVTEADLLRGRVLPDARTPHDCPRDPKWTVGEVMTAHPCRVAPNADVARVAKLMLDRGLRSVPVTDNGRLVGMLTRRDLLRVLARDDLDILAELRRKLAAYGGGRRWTVTVADGAVTVLDEHDDPADRHVARVLAESVPGVQAVTVAAKPA</sequence>
<organism evidence="4 5">
    <name type="scientific">Actinokineospora fastidiosa</name>
    <dbReference type="NCBI Taxonomy" id="1816"/>
    <lineage>
        <taxon>Bacteria</taxon>
        <taxon>Bacillati</taxon>
        <taxon>Actinomycetota</taxon>
        <taxon>Actinomycetes</taxon>
        <taxon>Pseudonocardiales</taxon>
        <taxon>Pseudonocardiaceae</taxon>
        <taxon>Actinokineospora</taxon>
    </lineage>
</organism>
<proteinExistence type="predicted"/>
<dbReference type="PANTHER" id="PTHR43080:SF2">
    <property type="entry name" value="CBS DOMAIN-CONTAINING PROTEIN"/>
    <property type="match status" value="1"/>
</dbReference>
<dbReference type="PANTHER" id="PTHR43080">
    <property type="entry name" value="CBS DOMAIN-CONTAINING PROTEIN CBSX3, MITOCHONDRIAL"/>
    <property type="match status" value="1"/>
</dbReference>
<evidence type="ECO:0000256" key="2">
    <source>
        <dbReference type="PROSITE-ProRule" id="PRU00703"/>
    </source>
</evidence>
<keyword evidence="5" id="KW-1185">Reference proteome</keyword>
<evidence type="ECO:0000313" key="5">
    <source>
        <dbReference type="Proteomes" id="UP000660680"/>
    </source>
</evidence>
<dbReference type="Proteomes" id="UP000660680">
    <property type="component" value="Unassembled WGS sequence"/>
</dbReference>
<protein>
    <submittedName>
        <fullName evidence="4">CBS domain-containing protein</fullName>
    </submittedName>
</protein>
<dbReference type="SMART" id="SM00116">
    <property type="entry name" value="CBS"/>
    <property type="match status" value="2"/>
</dbReference>
<accession>A0A918GLA9</accession>
<reference evidence="4" key="1">
    <citation type="journal article" date="2014" name="Int. J. Syst. Evol. Microbiol.">
        <title>Complete genome sequence of Corynebacterium casei LMG S-19264T (=DSM 44701T), isolated from a smear-ripened cheese.</title>
        <authorList>
            <consortium name="US DOE Joint Genome Institute (JGI-PGF)"/>
            <person name="Walter F."/>
            <person name="Albersmeier A."/>
            <person name="Kalinowski J."/>
            <person name="Ruckert C."/>
        </authorList>
    </citation>
    <scope>NUCLEOTIDE SEQUENCE</scope>
    <source>
        <strain evidence="4">JCM 3276</strain>
    </source>
</reference>
<evidence type="ECO:0000313" key="4">
    <source>
        <dbReference type="EMBL" id="GGS44895.1"/>
    </source>
</evidence>
<evidence type="ECO:0000256" key="1">
    <source>
        <dbReference type="ARBA" id="ARBA00023122"/>
    </source>
</evidence>
<comment type="caution">
    <text evidence="4">The sequence shown here is derived from an EMBL/GenBank/DDBJ whole genome shotgun (WGS) entry which is preliminary data.</text>
</comment>
<feature type="domain" description="CBS" evidence="3">
    <location>
        <begin position="7"/>
        <end position="63"/>
    </location>
</feature>
<feature type="domain" description="CBS" evidence="3">
    <location>
        <begin position="80"/>
        <end position="136"/>
    </location>
</feature>
<dbReference type="Gene3D" id="3.10.580.10">
    <property type="entry name" value="CBS-domain"/>
    <property type="match status" value="1"/>
</dbReference>
<dbReference type="SUPFAM" id="SSF54631">
    <property type="entry name" value="CBS-domain pair"/>
    <property type="match status" value="1"/>
</dbReference>
<dbReference type="EMBL" id="BMRB01000004">
    <property type="protein sequence ID" value="GGS44895.1"/>
    <property type="molecule type" value="Genomic_DNA"/>
</dbReference>